<sequence length="109" mass="11435">MRNIVCIAALAAALGAGAASAQTVQAQTEARVEPVRTDVQAGVQADPAAAQAARNDPRCLTQTGSRIQASSRGKPACAGYGRSYDRKDLERTGETDVGQALRKLDPRLR</sequence>
<organism evidence="3 4">
    <name type="scientific">Lysobacter enzymogenes</name>
    <dbReference type="NCBI Taxonomy" id="69"/>
    <lineage>
        <taxon>Bacteria</taxon>
        <taxon>Pseudomonadati</taxon>
        <taxon>Pseudomonadota</taxon>
        <taxon>Gammaproteobacteria</taxon>
        <taxon>Lysobacterales</taxon>
        <taxon>Lysobacteraceae</taxon>
        <taxon>Lysobacter</taxon>
    </lineage>
</organism>
<evidence type="ECO:0000256" key="1">
    <source>
        <dbReference type="SAM" id="MobiDB-lite"/>
    </source>
</evidence>
<keyword evidence="2" id="KW-0732">Signal</keyword>
<feature type="signal peptide" evidence="2">
    <location>
        <begin position="1"/>
        <end position="21"/>
    </location>
</feature>
<dbReference type="AlphaFoldDB" id="A0AAU9AUW5"/>
<feature type="region of interest" description="Disordered" evidence="1">
    <location>
        <begin position="48"/>
        <end position="109"/>
    </location>
</feature>
<evidence type="ECO:0000313" key="3">
    <source>
        <dbReference type="EMBL" id="BAV99069.1"/>
    </source>
</evidence>
<dbReference type="GeneID" id="83065391"/>
<feature type="chain" id="PRO_5043482276" description="Secreted protein" evidence="2">
    <location>
        <begin position="22"/>
        <end position="109"/>
    </location>
</feature>
<reference evidence="3 4" key="1">
    <citation type="journal article" date="2017" name="DNA Res.">
        <title>Complete genome sequence and expression profile of the commercial lytic enzyme producer Lysobacter enzymogenes M497-1.</title>
        <authorList>
            <person name="Takami H."/>
            <person name="Toyoda A."/>
            <person name="Uchiyama I."/>
            <person name="Itoh T."/>
            <person name="Takaki Y."/>
            <person name="Arai W."/>
            <person name="Nishi S."/>
            <person name="Kawai M."/>
            <person name="Shinya K."/>
            <person name="Ikeda H."/>
        </authorList>
    </citation>
    <scope>NUCLEOTIDE SEQUENCE [LARGE SCALE GENOMIC DNA]</scope>
    <source>
        <strain evidence="3 4">M497-1</strain>
    </source>
</reference>
<protein>
    <recommendedName>
        <fullName evidence="5">Secreted protein</fullName>
    </recommendedName>
</protein>
<gene>
    <name evidence="3" type="ORF">LEN_3582</name>
</gene>
<dbReference type="RefSeq" id="WP_096379406.1">
    <property type="nucleotide sequence ID" value="NZ_AP014940.1"/>
</dbReference>
<dbReference type="KEGG" id="lem:LEN_3582"/>
<feature type="compositionally biased region" description="Polar residues" evidence="1">
    <location>
        <begin position="60"/>
        <end position="71"/>
    </location>
</feature>
<feature type="compositionally biased region" description="Basic and acidic residues" evidence="1">
    <location>
        <begin position="83"/>
        <end position="94"/>
    </location>
</feature>
<evidence type="ECO:0008006" key="5">
    <source>
        <dbReference type="Google" id="ProtNLM"/>
    </source>
</evidence>
<proteinExistence type="predicted"/>
<evidence type="ECO:0000256" key="2">
    <source>
        <dbReference type="SAM" id="SignalP"/>
    </source>
</evidence>
<dbReference type="Proteomes" id="UP000218824">
    <property type="component" value="Chromosome"/>
</dbReference>
<accession>A0AAU9AUW5</accession>
<evidence type="ECO:0000313" key="4">
    <source>
        <dbReference type="Proteomes" id="UP000218824"/>
    </source>
</evidence>
<dbReference type="EMBL" id="AP014940">
    <property type="protein sequence ID" value="BAV99069.1"/>
    <property type="molecule type" value="Genomic_DNA"/>
</dbReference>
<name>A0AAU9AUW5_LYSEN</name>